<keyword evidence="2 4" id="KW-0238">DNA-binding</keyword>
<feature type="domain" description="Tyr recombinase" evidence="5">
    <location>
        <begin position="175"/>
        <end position="382"/>
    </location>
</feature>
<feature type="domain" description="Core-binding (CB)" evidence="6">
    <location>
        <begin position="63"/>
        <end position="145"/>
    </location>
</feature>
<reference evidence="7 8" key="1">
    <citation type="submission" date="2019-03" db="EMBL/GenBank/DDBJ databases">
        <title>Genomic Encyclopedia of Type Strains, Phase IV (KMG-IV): sequencing the most valuable type-strain genomes for metagenomic binning, comparative biology and taxonomic classification.</title>
        <authorList>
            <person name="Goeker M."/>
        </authorList>
    </citation>
    <scope>NUCLEOTIDE SEQUENCE [LARGE SCALE GENOMIC DNA]</scope>
    <source>
        <strain evidence="7 8">DSM 28697</strain>
    </source>
</reference>
<keyword evidence="8" id="KW-1185">Reference proteome</keyword>
<evidence type="ECO:0000256" key="3">
    <source>
        <dbReference type="ARBA" id="ARBA00023172"/>
    </source>
</evidence>
<dbReference type="InterPro" id="IPR011010">
    <property type="entry name" value="DNA_brk_join_enz"/>
</dbReference>
<dbReference type="GO" id="GO:0006310">
    <property type="term" value="P:DNA recombination"/>
    <property type="evidence" value="ECO:0007669"/>
    <property type="project" value="UniProtKB-KW"/>
</dbReference>
<accession>A0A4R6TTF5</accession>
<dbReference type="PROSITE" id="PS51900">
    <property type="entry name" value="CB"/>
    <property type="match status" value="1"/>
</dbReference>
<evidence type="ECO:0000259" key="5">
    <source>
        <dbReference type="PROSITE" id="PS51898"/>
    </source>
</evidence>
<comment type="similarity">
    <text evidence="1">Belongs to the 'phage' integrase family.</text>
</comment>
<organism evidence="7 8">
    <name type="scientific">Aureibacillus halotolerans</name>
    <dbReference type="NCBI Taxonomy" id="1508390"/>
    <lineage>
        <taxon>Bacteria</taxon>
        <taxon>Bacillati</taxon>
        <taxon>Bacillota</taxon>
        <taxon>Bacilli</taxon>
        <taxon>Bacillales</taxon>
        <taxon>Bacillaceae</taxon>
        <taxon>Aureibacillus</taxon>
    </lineage>
</organism>
<dbReference type="InterPro" id="IPR013762">
    <property type="entry name" value="Integrase-like_cat_sf"/>
</dbReference>
<dbReference type="InterPro" id="IPR050090">
    <property type="entry name" value="Tyrosine_recombinase_XerCD"/>
</dbReference>
<evidence type="ECO:0000259" key="6">
    <source>
        <dbReference type="PROSITE" id="PS51900"/>
    </source>
</evidence>
<dbReference type="InterPro" id="IPR044068">
    <property type="entry name" value="CB"/>
</dbReference>
<dbReference type="Gene3D" id="1.10.150.130">
    <property type="match status" value="1"/>
</dbReference>
<protein>
    <submittedName>
        <fullName evidence="7">Site-specific recombinase XerD</fullName>
    </submittedName>
</protein>
<dbReference type="Gene3D" id="1.10.443.10">
    <property type="entry name" value="Intergrase catalytic core"/>
    <property type="match status" value="1"/>
</dbReference>
<dbReference type="RefSeq" id="WP_133582016.1">
    <property type="nucleotide sequence ID" value="NZ_SNYJ01000022.1"/>
</dbReference>
<dbReference type="GO" id="GO:0003677">
    <property type="term" value="F:DNA binding"/>
    <property type="evidence" value="ECO:0007669"/>
    <property type="project" value="UniProtKB-UniRule"/>
</dbReference>
<dbReference type="AlphaFoldDB" id="A0A4R6TTF5"/>
<evidence type="ECO:0000256" key="1">
    <source>
        <dbReference type="ARBA" id="ARBA00008857"/>
    </source>
</evidence>
<gene>
    <name evidence="7" type="ORF">EV213_12220</name>
</gene>
<dbReference type="Pfam" id="PF00589">
    <property type="entry name" value="Phage_integrase"/>
    <property type="match status" value="1"/>
</dbReference>
<dbReference type="InterPro" id="IPR010998">
    <property type="entry name" value="Integrase_recombinase_N"/>
</dbReference>
<keyword evidence="3" id="KW-0233">DNA recombination</keyword>
<evidence type="ECO:0000256" key="2">
    <source>
        <dbReference type="ARBA" id="ARBA00023125"/>
    </source>
</evidence>
<dbReference type="SUPFAM" id="SSF56349">
    <property type="entry name" value="DNA breaking-rejoining enzymes"/>
    <property type="match status" value="1"/>
</dbReference>
<evidence type="ECO:0000313" key="8">
    <source>
        <dbReference type="Proteomes" id="UP000295632"/>
    </source>
</evidence>
<evidence type="ECO:0000313" key="7">
    <source>
        <dbReference type="EMBL" id="TDQ35233.1"/>
    </source>
</evidence>
<dbReference type="PROSITE" id="PS51898">
    <property type="entry name" value="TYR_RECOMBINASE"/>
    <property type="match status" value="1"/>
</dbReference>
<sequence length="397" mass="45692">MHCREVKKGVWECVADGPTDAVTGKRRQLRRRGKTRKETASKVEKALRELSEDLIDEKRVRKKTFQMVANEWILVYAASGVKRSSVRIRQKEINILCRYIASVNIAKISHKMYQNILIDLTDEDYARTTISGVNSCAGMIFKYAIRDKLIKMSPADGAIVPKKRRSVEEIEKETIEEKYLEVDELNQFLKATTKHGLDLDKERFFLMAFTGMRPGELCALKWSDCDFAKQTIRITKTLYNEDNNMRKYELTPPKTEGSVRTIAVADEIMEMLRPLKVQQSRLRLLAEPEEYHDENFMFARPNGYPFIPKTLITRMERLLDKTSISETKKATPHIFRHTHISMLTAAKVALPSIMERVGHEDAKTTLKIYTHVTKKTKEDDTKRVAETFGAILNIGAS</sequence>
<name>A0A4R6TTF5_9BACI</name>
<proteinExistence type="inferred from homology"/>
<dbReference type="OrthoDB" id="9803188at2"/>
<dbReference type="EMBL" id="SNYJ01000022">
    <property type="protein sequence ID" value="TDQ35233.1"/>
    <property type="molecule type" value="Genomic_DNA"/>
</dbReference>
<dbReference type="PANTHER" id="PTHR30349">
    <property type="entry name" value="PHAGE INTEGRASE-RELATED"/>
    <property type="match status" value="1"/>
</dbReference>
<dbReference type="GO" id="GO:0015074">
    <property type="term" value="P:DNA integration"/>
    <property type="evidence" value="ECO:0007669"/>
    <property type="project" value="InterPro"/>
</dbReference>
<evidence type="ECO:0000256" key="4">
    <source>
        <dbReference type="PROSITE-ProRule" id="PRU01248"/>
    </source>
</evidence>
<dbReference type="PANTHER" id="PTHR30349:SF64">
    <property type="entry name" value="PROPHAGE INTEGRASE INTD-RELATED"/>
    <property type="match status" value="1"/>
</dbReference>
<dbReference type="Proteomes" id="UP000295632">
    <property type="component" value="Unassembled WGS sequence"/>
</dbReference>
<comment type="caution">
    <text evidence="7">The sequence shown here is derived from an EMBL/GenBank/DDBJ whole genome shotgun (WGS) entry which is preliminary data.</text>
</comment>
<dbReference type="InterPro" id="IPR002104">
    <property type="entry name" value="Integrase_catalytic"/>
</dbReference>
<dbReference type="CDD" id="cd01189">
    <property type="entry name" value="INT_ICEBs1_C_like"/>
    <property type="match status" value="1"/>
</dbReference>